<dbReference type="EMBL" id="BAABME010023159">
    <property type="protein sequence ID" value="GAA0167428.1"/>
    <property type="molecule type" value="Genomic_DNA"/>
</dbReference>
<dbReference type="Proteomes" id="UP001454036">
    <property type="component" value="Unassembled WGS sequence"/>
</dbReference>
<reference evidence="1 2" key="1">
    <citation type="submission" date="2024-01" db="EMBL/GenBank/DDBJ databases">
        <title>The complete chloroplast genome sequence of Lithospermum erythrorhizon: insights into the phylogenetic relationship among Boraginaceae species and the maternal lineages of purple gromwells.</title>
        <authorList>
            <person name="Okada T."/>
            <person name="Watanabe K."/>
        </authorList>
    </citation>
    <scope>NUCLEOTIDE SEQUENCE [LARGE SCALE GENOMIC DNA]</scope>
</reference>
<evidence type="ECO:0008006" key="3">
    <source>
        <dbReference type="Google" id="ProtNLM"/>
    </source>
</evidence>
<accession>A0AAV3QWP0</accession>
<dbReference type="AlphaFoldDB" id="A0AAV3QWP0"/>
<sequence length="123" mass="13971">MSRLFTEQAKFIACHQATVHAVWLRNFIAGLRVLNGIERPLNIYCHNRAAILYSKNNKSSTKSRHIERKFLIVKERIQSGTISFEHIGTNSMIADPLTKGLPPNKFVDHTAHMGVMSSHETMI</sequence>
<keyword evidence="2" id="KW-1185">Reference proteome</keyword>
<dbReference type="CDD" id="cd09272">
    <property type="entry name" value="RNase_HI_RT_Ty1"/>
    <property type="match status" value="1"/>
</dbReference>
<evidence type="ECO:0000313" key="2">
    <source>
        <dbReference type="Proteomes" id="UP001454036"/>
    </source>
</evidence>
<name>A0AAV3QWP0_LITER</name>
<comment type="caution">
    <text evidence="1">The sequence shown here is derived from an EMBL/GenBank/DDBJ whole genome shotgun (WGS) entry which is preliminary data.</text>
</comment>
<evidence type="ECO:0000313" key="1">
    <source>
        <dbReference type="EMBL" id="GAA0167428.1"/>
    </source>
</evidence>
<protein>
    <recommendedName>
        <fullName evidence="3">Copia protein</fullName>
    </recommendedName>
</protein>
<proteinExistence type="predicted"/>
<gene>
    <name evidence="1" type="ORF">LIER_40372</name>
</gene>
<organism evidence="1 2">
    <name type="scientific">Lithospermum erythrorhizon</name>
    <name type="common">Purple gromwell</name>
    <name type="synonym">Lithospermum officinale var. erythrorhizon</name>
    <dbReference type="NCBI Taxonomy" id="34254"/>
    <lineage>
        <taxon>Eukaryota</taxon>
        <taxon>Viridiplantae</taxon>
        <taxon>Streptophyta</taxon>
        <taxon>Embryophyta</taxon>
        <taxon>Tracheophyta</taxon>
        <taxon>Spermatophyta</taxon>
        <taxon>Magnoliopsida</taxon>
        <taxon>eudicotyledons</taxon>
        <taxon>Gunneridae</taxon>
        <taxon>Pentapetalae</taxon>
        <taxon>asterids</taxon>
        <taxon>lamiids</taxon>
        <taxon>Boraginales</taxon>
        <taxon>Boraginaceae</taxon>
        <taxon>Boraginoideae</taxon>
        <taxon>Lithospermeae</taxon>
        <taxon>Lithospermum</taxon>
    </lineage>
</organism>